<dbReference type="Pfam" id="PF05368">
    <property type="entry name" value="NmrA"/>
    <property type="match status" value="1"/>
</dbReference>
<evidence type="ECO:0000313" key="2">
    <source>
        <dbReference type="EMBL" id="MDF8371655.1"/>
    </source>
</evidence>
<dbReference type="PANTHER" id="PTHR47129">
    <property type="entry name" value="QUINONE OXIDOREDUCTASE 2"/>
    <property type="match status" value="1"/>
</dbReference>
<evidence type="ECO:0000313" key="3">
    <source>
        <dbReference type="Proteomes" id="UP001215461"/>
    </source>
</evidence>
<name>A0ABD4XK96_WEIPA</name>
<dbReference type="InterPro" id="IPR052718">
    <property type="entry name" value="NmrA-type_oxidoreductase"/>
</dbReference>
<protein>
    <submittedName>
        <fullName evidence="2">NmrA family NAD(P)-binding protein</fullName>
    </submittedName>
</protein>
<comment type="caution">
    <text evidence="2">The sequence shown here is derived from an EMBL/GenBank/DDBJ whole genome shotgun (WGS) entry which is preliminary data.</text>
</comment>
<gene>
    <name evidence="2" type="ORF">G9403_08400</name>
</gene>
<dbReference type="Gene3D" id="3.40.50.720">
    <property type="entry name" value="NAD(P)-binding Rossmann-like Domain"/>
    <property type="match status" value="1"/>
</dbReference>
<dbReference type="RefSeq" id="WP_277362451.1">
    <property type="nucleotide sequence ID" value="NZ_JAANXN010000011.1"/>
</dbReference>
<proteinExistence type="predicted"/>
<sequence length="285" mass="30420">MTILVTGATGGYGAAALNELKTLVPQDEIFALARSEEKATALREQGFQVRIATYDDPAALEKAFAGIDRLLFVSSSEVGSRKTQHQHVVDAAKNAGVSYIAYTSFNKADTSTSPLAEEHAYTEKAILASGITHTFLRNNWYMENDLPLIEAALKTGKLVHAGGDGKAGWVLRSELAKLGARAVSGKFDFPSILEAGNPLITYKQLAEVVESVTGAKLEVVDADVATASQFLQDNAGLPQDFADMIAGSQSVVKSGSLAVEPSDIEQYLGRPFVTIKESLQQLLGK</sequence>
<accession>A0ABD4XK96</accession>
<dbReference type="InterPro" id="IPR036291">
    <property type="entry name" value="NAD(P)-bd_dom_sf"/>
</dbReference>
<dbReference type="AlphaFoldDB" id="A0ABD4XK96"/>
<dbReference type="SUPFAM" id="SSF51735">
    <property type="entry name" value="NAD(P)-binding Rossmann-fold domains"/>
    <property type="match status" value="1"/>
</dbReference>
<organism evidence="2 3">
    <name type="scientific">Weissella paramesenteroides</name>
    <name type="common">Leuconostoc paramesenteroides</name>
    <dbReference type="NCBI Taxonomy" id="1249"/>
    <lineage>
        <taxon>Bacteria</taxon>
        <taxon>Bacillati</taxon>
        <taxon>Bacillota</taxon>
        <taxon>Bacilli</taxon>
        <taxon>Lactobacillales</taxon>
        <taxon>Lactobacillaceae</taxon>
        <taxon>Weissella</taxon>
    </lineage>
</organism>
<dbReference type="InterPro" id="IPR008030">
    <property type="entry name" value="NmrA-like"/>
</dbReference>
<feature type="domain" description="NmrA-like" evidence="1">
    <location>
        <begin position="2"/>
        <end position="251"/>
    </location>
</feature>
<dbReference type="PANTHER" id="PTHR47129:SF1">
    <property type="entry name" value="NMRA-LIKE DOMAIN-CONTAINING PROTEIN"/>
    <property type="match status" value="1"/>
</dbReference>
<evidence type="ECO:0000259" key="1">
    <source>
        <dbReference type="Pfam" id="PF05368"/>
    </source>
</evidence>
<dbReference type="Gene3D" id="3.90.25.10">
    <property type="entry name" value="UDP-galactose 4-epimerase, domain 1"/>
    <property type="match status" value="1"/>
</dbReference>
<reference evidence="2 3" key="1">
    <citation type="submission" date="2020-03" db="EMBL/GenBank/DDBJ databases">
        <title>Comparative genomics of Weissella paramesenteroides.</title>
        <authorList>
            <person name="Kant R."/>
            <person name="Takala T."/>
            <person name="Saris P."/>
        </authorList>
    </citation>
    <scope>NUCLEOTIDE SEQUENCE [LARGE SCALE GENOMIC DNA]</scope>
    <source>
        <strain evidence="2 3">SJ27-4</strain>
    </source>
</reference>
<dbReference type="Proteomes" id="UP001215461">
    <property type="component" value="Unassembled WGS sequence"/>
</dbReference>
<dbReference type="EMBL" id="JAANXN010000011">
    <property type="protein sequence ID" value="MDF8371655.1"/>
    <property type="molecule type" value="Genomic_DNA"/>
</dbReference>